<name>A0A4Q7NVH9_9ACTN</name>
<dbReference type="Proteomes" id="UP000293638">
    <property type="component" value="Unassembled WGS sequence"/>
</dbReference>
<sequence length="176" mass="19268">MRSTRSRTATVLGLVPTFVVLSAAAVAHPAAAAKTYPEPGRDDPKCAYSIQVTDPDALVRDSHGTRVHGFKMTIKLESLFSGPAQDWRFWWSPNLRTNLGYYVTASSHQADVFPEEEEFSYYDAAWRGVPLKSHKWITVHLTGIGPVATPSHFGLGNSDYHYPDTGISDCTAAPAS</sequence>
<dbReference type="RefSeq" id="WP_130491275.1">
    <property type="nucleotide sequence ID" value="NZ_SGXD01000001.1"/>
</dbReference>
<dbReference type="EMBL" id="SGXD01000001">
    <property type="protein sequence ID" value="RZS91175.1"/>
    <property type="molecule type" value="Genomic_DNA"/>
</dbReference>
<organism evidence="2 3">
    <name type="scientific">Motilibacter rhizosphaerae</name>
    <dbReference type="NCBI Taxonomy" id="598652"/>
    <lineage>
        <taxon>Bacteria</taxon>
        <taxon>Bacillati</taxon>
        <taxon>Actinomycetota</taxon>
        <taxon>Actinomycetes</taxon>
        <taxon>Motilibacterales</taxon>
        <taxon>Motilibacteraceae</taxon>
        <taxon>Motilibacter</taxon>
    </lineage>
</organism>
<evidence type="ECO:0000313" key="2">
    <source>
        <dbReference type="EMBL" id="RZS91175.1"/>
    </source>
</evidence>
<comment type="caution">
    <text evidence="2">The sequence shown here is derived from an EMBL/GenBank/DDBJ whole genome shotgun (WGS) entry which is preliminary data.</text>
</comment>
<evidence type="ECO:0000256" key="1">
    <source>
        <dbReference type="SAM" id="SignalP"/>
    </source>
</evidence>
<keyword evidence="1" id="KW-0732">Signal</keyword>
<evidence type="ECO:0008006" key="4">
    <source>
        <dbReference type="Google" id="ProtNLM"/>
    </source>
</evidence>
<evidence type="ECO:0000313" key="3">
    <source>
        <dbReference type="Proteomes" id="UP000293638"/>
    </source>
</evidence>
<dbReference type="AlphaFoldDB" id="A0A4Q7NVH9"/>
<keyword evidence="3" id="KW-1185">Reference proteome</keyword>
<gene>
    <name evidence="2" type="ORF">EV189_0409</name>
</gene>
<feature type="signal peptide" evidence="1">
    <location>
        <begin position="1"/>
        <end position="27"/>
    </location>
</feature>
<protein>
    <recommendedName>
        <fullName evidence="4">Secreted protein</fullName>
    </recommendedName>
</protein>
<accession>A0A4Q7NVH9</accession>
<feature type="chain" id="PRO_5039279533" description="Secreted protein" evidence="1">
    <location>
        <begin position="28"/>
        <end position="176"/>
    </location>
</feature>
<reference evidence="2 3" key="1">
    <citation type="submission" date="2019-02" db="EMBL/GenBank/DDBJ databases">
        <title>Genomic Encyclopedia of Type Strains, Phase IV (KMG-IV): sequencing the most valuable type-strain genomes for metagenomic binning, comparative biology and taxonomic classification.</title>
        <authorList>
            <person name="Goeker M."/>
        </authorList>
    </citation>
    <scope>NUCLEOTIDE SEQUENCE [LARGE SCALE GENOMIC DNA]</scope>
    <source>
        <strain evidence="2 3">DSM 45622</strain>
    </source>
</reference>
<proteinExistence type="predicted"/>